<accession>A0A101SJS3</accession>
<feature type="compositionally biased region" description="Basic and acidic residues" evidence="1">
    <location>
        <begin position="357"/>
        <end position="367"/>
    </location>
</feature>
<feature type="region of interest" description="Disordered" evidence="1">
    <location>
        <begin position="258"/>
        <end position="309"/>
    </location>
</feature>
<keyword evidence="3" id="KW-1185">Reference proteome</keyword>
<evidence type="ECO:0000256" key="1">
    <source>
        <dbReference type="SAM" id="MobiDB-lite"/>
    </source>
</evidence>
<feature type="non-terminal residue" evidence="2">
    <location>
        <position position="1"/>
    </location>
</feature>
<evidence type="ECO:0000313" key="2">
    <source>
        <dbReference type="EMBL" id="KUN74942.1"/>
    </source>
</evidence>
<gene>
    <name evidence="2" type="ORF">AQJ64_44580</name>
</gene>
<dbReference type="InterPro" id="IPR046828">
    <property type="entry name" value="RepSA"/>
</dbReference>
<feature type="region of interest" description="Disordered" evidence="1">
    <location>
        <begin position="345"/>
        <end position="387"/>
    </location>
</feature>
<dbReference type="Proteomes" id="UP000052982">
    <property type="component" value="Unassembled WGS sequence"/>
</dbReference>
<dbReference type="EMBL" id="LMWW01000114">
    <property type="protein sequence ID" value="KUN74942.1"/>
    <property type="molecule type" value="Genomic_DNA"/>
</dbReference>
<reference evidence="2 3" key="1">
    <citation type="submission" date="2015-10" db="EMBL/GenBank/DDBJ databases">
        <title>Draft genome sequence of Streptomyces griseoruber DSM 40281, type strain for the species Streptomyces griseoruber.</title>
        <authorList>
            <person name="Ruckert C."/>
            <person name="Winkler A."/>
            <person name="Kalinowski J."/>
            <person name="Kampfer P."/>
            <person name="Glaeser S."/>
        </authorList>
    </citation>
    <scope>NUCLEOTIDE SEQUENCE [LARGE SCALE GENOMIC DNA]</scope>
    <source>
        <strain evidence="2 3">DSM 40281</strain>
    </source>
</reference>
<name>A0A101SJS3_9ACTN</name>
<organism evidence="2 3">
    <name type="scientific">Streptomyces griseoruber</name>
    <dbReference type="NCBI Taxonomy" id="1943"/>
    <lineage>
        <taxon>Bacteria</taxon>
        <taxon>Bacillati</taxon>
        <taxon>Actinomycetota</taxon>
        <taxon>Actinomycetes</taxon>
        <taxon>Kitasatosporales</taxon>
        <taxon>Streptomycetaceae</taxon>
        <taxon>Streptomyces</taxon>
    </lineage>
</organism>
<dbReference type="RefSeq" id="WP_059203561.1">
    <property type="nucleotide sequence ID" value="NZ_KQ948807.1"/>
</dbReference>
<dbReference type="OrthoDB" id="3203793at2"/>
<comment type="caution">
    <text evidence="2">The sequence shown here is derived from an EMBL/GenBank/DDBJ whole genome shotgun (WGS) entry which is preliminary data.</text>
</comment>
<proteinExistence type="predicted"/>
<protein>
    <submittedName>
        <fullName evidence="2">Replication initiation protein</fullName>
    </submittedName>
</protein>
<dbReference type="AlphaFoldDB" id="A0A101SJS3"/>
<dbReference type="Pfam" id="PF20199">
    <property type="entry name" value="RepSA"/>
    <property type="match status" value="1"/>
</dbReference>
<evidence type="ECO:0000313" key="3">
    <source>
        <dbReference type="Proteomes" id="UP000052982"/>
    </source>
</evidence>
<sequence>GQTHPDDDPTLGTPLNPERYDYTGAVLWNAHAPALWARFTTHLRREIAKAAGLTQRDLRHHATLSYAKVAEYQKRGQVHFHAVIRLDGPTGSTSTPPAWATTQLLDHAVRAAATRTRVAHEGQSQPAGHATGAREVGQGEGSMFRFGRQIDVRAIRSTDFTGGGPVTERHVAAYIAKYATKGAETTTGTLDRRLRLLAELATHDITDHARRMIHTAWHLATKRRHAHLRLRQWAHMLGFRGHFSTRTRHYSTPLTHLRAERTTWRTGQPDTQTPAPASAQTQAGQTDGSPVGDRAGHPTDLAPGHRNIAGQRVDSDTTLVISHWQYAGTGLLPELEHLADLLAAKRQTRPEQPPRPWRSERTGDRAGHSVGHSTDRLTSAVRPGAVA</sequence>
<dbReference type="STRING" id="1943.AQJ64_44580"/>
<feature type="compositionally biased region" description="Low complexity" evidence="1">
    <location>
        <begin position="268"/>
        <end position="286"/>
    </location>
</feature>